<keyword evidence="2" id="KW-1185">Reference proteome</keyword>
<sequence length="134" mass="14491">MHQVFIVPAKMSPKGRMKKKAVPTGKKVKKFFGLVEVNETKVVDEFVPNGQSDCQVDSVALANDLEVKLQELAANGYAIINITPVISGSYAYKAEWSGKFSAGYGYGYGFSYTDGIMIVAFKQVTHAAPTSVSS</sequence>
<name>A0AB36FRK5_ALTMA</name>
<organism evidence="1 2">
    <name type="scientific">Alteromonas macleodii</name>
    <name type="common">Pseudoalteromonas macleodii</name>
    <dbReference type="NCBI Taxonomy" id="28108"/>
    <lineage>
        <taxon>Bacteria</taxon>
        <taxon>Pseudomonadati</taxon>
        <taxon>Pseudomonadota</taxon>
        <taxon>Gammaproteobacteria</taxon>
        <taxon>Alteromonadales</taxon>
        <taxon>Alteromonadaceae</taxon>
        <taxon>Alteromonas/Salinimonas group</taxon>
        <taxon>Alteromonas</taxon>
    </lineage>
</organism>
<gene>
    <name evidence="1" type="ORF">BFV95_4618</name>
</gene>
<dbReference type="AlphaFoldDB" id="A0AB36FRK5"/>
<evidence type="ECO:0000313" key="1">
    <source>
        <dbReference type="EMBL" id="OES24859.1"/>
    </source>
</evidence>
<accession>A0AB36FRK5</accession>
<dbReference type="EMBL" id="MIPY01000058">
    <property type="protein sequence ID" value="OES24859.1"/>
    <property type="molecule type" value="Genomic_DNA"/>
</dbReference>
<comment type="caution">
    <text evidence="1">The sequence shown here is derived from an EMBL/GenBank/DDBJ whole genome shotgun (WGS) entry which is preliminary data.</text>
</comment>
<protein>
    <submittedName>
        <fullName evidence="1">Uncharacterized protein</fullName>
    </submittedName>
</protein>
<dbReference type="Proteomes" id="UP000095392">
    <property type="component" value="Unassembled WGS sequence"/>
</dbReference>
<dbReference type="RefSeq" id="WP_081334055.1">
    <property type="nucleotide sequence ID" value="NZ_MIPW01000063.1"/>
</dbReference>
<reference evidence="1 2" key="1">
    <citation type="submission" date="2016-09" db="EMBL/GenBank/DDBJ databases">
        <title>Draft Genome Sequence of four Alteromonas macleodii strains isolated from copper coupons and grown long-term at elevated copper levels.</title>
        <authorList>
            <person name="Cusick K."/>
            <person name="Dale J."/>
            <person name="Little B."/>
            <person name="Biffinger J."/>
        </authorList>
    </citation>
    <scope>NUCLEOTIDE SEQUENCE [LARGE SCALE GENOMIC DNA]</scope>
    <source>
        <strain evidence="1 2">KCP01</strain>
    </source>
</reference>
<evidence type="ECO:0000313" key="2">
    <source>
        <dbReference type="Proteomes" id="UP000095392"/>
    </source>
</evidence>
<proteinExistence type="predicted"/>